<dbReference type="AlphaFoldDB" id="A0A4E9D7C9"/>
<keyword evidence="1" id="KW-0732">Signal</keyword>
<name>A0A4E9D7C9_GIBZA</name>
<feature type="signal peptide" evidence="1">
    <location>
        <begin position="1"/>
        <end position="17"/>
    </location>
</feature>
<protein>
    <submittedName>
        <fullName evidence="2">Uncharacterized protein</fullName>
    </submittedName>
</protein>
<dbReference type="EMBL" id="CAAKMV010000033">
    <property type="protein sequence ID" value="VIO52502.1"/>
    <property type="molecule type" value="Genomic_DNA"/>
</dbReference>
<accession>A0A4E9D7C9</accession>
<proteinExistence type="predicted"/>
<organism evidence="2">
    <name type="scientific">Gibberella zeae</name>
    <name type="common">Wheat head blight fungus</name>
    <name type="synonym">Fusarium graminearum</name>
    <dbReference type="NCBI Taxonomy" id="5518"/>
    <lineage>
        <taxon>Eukaryota</taxon>
        <taxon>Fungi</taxon>
        <taxon>Dikarya</taxon>
        <taxon>Ascomycota</taxon>
        <taxon>Pezizomycotina</taxon>
        <taxon>Sordariomycetes</taxon>
        <taxon>Hypocreomycetidae</taxon>
        <taxon>Hypocreales</taxon>
        <taxon>Nectriaceae</taxon>
        <taxon>Fusarium</taxon>
    </lineage>
</organism>
<feature type="chain" id="PRO_5026142934" evidence="1">
    <location>
        <begin position="18"/>
        <end position="113"/>
    </location>
</feature>
<sequence>MKSTILLTLIALPFALAGPNNKARAPSPDISASIANFRSVLDSESSVISPRDTRQLNKPASRECKDLKGWKWCVSSCLELCDMICDCSSCPSNCVDRCAEKEQFRGCDGGHGH</sequence>
<reference evidence="2" key="1">
    <citation type="submission" date="2019-04" db="EMBL/GenBank/DDBJ databases">
        <authorList>
            <person name="Melise S."/>
            <person name="Noan J."/>
            <person name="Okalmin O."/>
        </authorList>
    </citation>
    <scope>NUCLEOTIDE SEQUENCE</scope>
    <source>
        <strain evidence="2">FN9</strain>
    </source>
</reference>
<gene>
    <name evidence="2" type="ORF">FUG_LOCUS34955</name>
</gene>
<evidence type="ECO:0000256" key="1">
    <source>
        <dbReference type="SAM" id="SignalP"/>
    </source>
</evidence>
<evidence type="ECO:0000313" key="2">
    <source>
        <dbReference type="EMBL" id="VIO52502.1"/>
    </source>
</evidence>